<dbReference type="PROSITE" id="PS51257">
    <property type="entry name" value="PROKAR_LIPOPROTEIN"/>
    <property type="match status" value="1"/>
</dbReference>
<organism evidence="3 4">
    <name type="scientific">Bariatricus massiliensis</name>
    <dbReference type="NCBI Taxonomy" id="1745713"/>
    <lineage>
        <taxon>Bacteria</taxon>
        <taxon>Bacillati</taxon>
        <taxon>Bacillota</taxon>
        <taxon>Clostridia</taxon>
        <taxon>Lachnospirales</taxon>
        <taxon>Lachnospiraceae</taxon>
        <taxon>Bariatricus</taxon>
    </lineage>
</organism>
<dbReference type="InterPro" id="IPR035451">
    <property type="entry name" value="Ada-like_dom_sf"/>
</dbReference>
<evidence type="ECO:0000313" key="4">
    <source>
        <dbReference type="Proteomes" id="UP001299546"/>
    </source>
</evidence>
<keyword evidence="3" id="KW-0255">Endonuclease</keyword>
<accession>A0ABS8DLD3</accession>
<dbReference type="Pfam" id="PF13930">
    <property type="entry name" value="Endonuclea_NS_2"/>
    <property type="match status" value="1"/>
</dbReference>
<gene>
    <name evidence="3" type="ORF">LIZ65_18460</name>
</gene>
<dbReference type="GO" id="GO:0004519">
    <property type="term" value="F:endonuclease activity"/>
    <property type="evidence" value="ECO:0007669"/>
    <property type="project" value="UniProtKB-KW"/>
</dbReference>
<protein>
    <submittedName>
        <fullName evidence="3">DNA/RNA non-specific endonuclease</fullName>
    </submittedName>
</protein>
<feature type="domain" description="Type VII secretion system protein EssD-like" evidence="2">
    <location>
        <begin position="80"/>
        <end position="208"/>
    </location>
</feature>
<reference evidence="3 4" key="1">
    <citation type="submission" date="2021-10" db="EMBL/GenBank/DDBJ databases">
        <title>Collection of gut derived symbiotic bacterial strains cultured from healthy donors.</title>
        <authorList>
            <person name="Lin H."/>
            <person name="Littmann E."/>
            <person name="Kohout C."/>
            <person name="Pamer E.G."/>
        </authorList>
    </citation>
    <scope>NUCLEOTIDE SEQUENCE [LARGE SCALE GENOMIC DNA]</scope>
    <source>
        <strain evidence="3 4">DFI.1.165</strain>
    </source>
</reference>
<keyword evidence="1" id="KW-0732">Signal</keyword>
<keyword evidence="4" id="KW-1185">Reference proteome</keyword>
<name>A0ABS8DLD3_9FIRM</name>
<dbReference type="EMBL" id="JAJCIS010000021">
    <property type="protein sequence ID" value="MCB7389268.1"/>
    <property type="molecule type" value="Genomic_DNA"/>
</dbReference>
<dbReference type="SUPFAM" id="SSF57884">
    <property type="entry name" value="Ada DNA repair protein, N-terminal domain (N-Ada 10)"/>
    <property type="match status" value="1"/>
</dbReference>
<comment type="caution">
    <text evidence="3">The sequence shown here is derived from an EMBL/GenBank/DDBJ whole genome shotgun (WGS) entry which is preliminary data.</text>
</comment>
<proteinExistence type="predicted"/>
<dbReference type="InterPro" id="IPR044929">
    <property type="entry name" value="DNA/RNA_non-sp_Endonuclease_sf"/>
</dbReference>
<feature type="chain" id="PRO_5046231131" evidence="1">
    <location>
        <begin position="27"/>
        <end position="305"/>
    </location>
</feature>
<dbReference type="Gene3D" id="3.40.10.10">
    <property type="entry name" value="DNA Methylphosphotriester Repair Domain"/>
    <property type="match status" value="1"/>
</dbReference>
<sequence>MKKYRNKFILSWLLIVFILTSTSCDTIDTDSNSKNEYSAISSEQAAVSLEGIPEYTGEPYVELNDNQPSFDEEELTDESYEYYSELDELGRCGAAEASIGTDLMPTEERGQIGQIKPSGWHTVKYDNIDGKFLYNRCHLIGYQLSGENANERNLITGTRYLNVTGMLPFENEVADYVKETENHVMFRATPIFKEDNLVASGVQLEAQSVEDGGEGVCFNVYIYNVQPGIAIDYAEGESRKSEIPVDRTEDGAEESEFILNMNTRKFHRPDCESVDDIKTENKGKFMGSKKGLMEQGYEPCKRCNP</sequence>
<keyword evidence="3" id="KW-0378">Hydrolase</keyword>
<evidence type="ECO:0000256" key="1">
    <source>
        <dbReference type="SAM" id="SignalP"/>
    </source>
</evidence>
<evidence type="ECO:0000259" key="2">
    <source>
        <dbReference type="Pfam" id="PF13930"/>
    </source>
</evidence>
<dbReference type="InterPro" id="IPR044927">
    <property type="entry name" value="Endonuclea_NS_2"/>
</dbReference>
<evidence type="ECO:0000313" key="3">
    <source>
        <dbReference type="EMBL" id="MCB7389268.1"/>
    </source>
</evidence>
<dbReference type="Gene3D" id="3.40.570.10">
    <property type="entry name" value="Extracellular Endonuclease, subunit A"/>
    <property type="match status" value="1"/>
</dbReference>
<feature type="signal peptide" evidence="1">
    <location>
        <begin position="1"/>
        <end position="26"/>
    </location>
</feature>
<keyword evidence="3" id="KW-0540">Nuclease</keyword>
<dbReference type="Proteomes" id="UP001299546">
    <property type="component" value="Unassembled WGS sequence"/>
</dbReference>
<dbReference type="RefSeq" id="WP_066735829.1">
    <property type="nucleotide sequence ID" value="NZ_JAJCIQ010000020.1"/>
</dbReference>